<sequence length="159" mass="18465">MIEFSKISSILKNLLFLLKSLFKTFGLVLILVISLVINVYSQEGVKGAGGGVQGRRTILDFKQELKLNEKQVKEIEKFLQEYFKKEKEFVDKIKEKEAKLNQMLNSGSDIKEVKKLAKEIYCLRGELWGEELETAKKIDGVLNDEQRKKWREIRLGKKI</sequence>
<evidence type="ECO:0008006" key="4">
    <source>
        <dbReference type="Google" id="ProtNLM"/>
    </source>
</evidence>
<dbReference type="GO" id="GO:0042597">
    <property type="term" value="C:periplasmic space"/>
    <property type="evidence" value="ECO:0007669"/>
    <property type="project" value="InterPro"/>
</dbReference>
<dbReference type="HOGENOM" id="CLU_1659895_0_0_0"/>
<keyword evidence="1" id="KW-0812">Transmembrane</keyword>
<dbReference type="InterPro" id="IPR012899">
    <property type="entry name" value="LTXXQ"/>
</dbReference>
<evidence type="ECO:0000256" key="1">
    <source>
        <dbReference type="SAM" id="Phobius"/>
    </source>
</evidence>
<evidence type="ECO:0000313" key="3">
    <source>
        <dbReference type="Proteomes" id="UP000006583"/>
    </source>
</evidence>
<organism evidence="2 3">
    <name type="scientific">Thermodesulfobacterium geofontis (strain OPF15)</name>
    <dbReference type="NCBI Taxonomy" id="795359"/>
    <lineage>
        <taxon>Bacteria</taxon>
        <taxon>Pseudomonadati</taxon>
        <taxon>Thermodesulfobacteriota</taxon>
        <taxon>Thermodesulfobacteria</taxon>
        <taxon>Thermodesulfobacteriales</taxon>
        <taxon>Thermodesulfobacteriaceae</taxon>
        <taxon>Thermodesulfobacterium</taxon>
    </lineage>
</organism>
<dbReference type="OrthoDB" id="9867728at2"/>
<dbReference type="KEGG" id="top:TOPB45_1088"/>
<dbReference type="PATRIC" id="fig|795359.3.peg.1100"/>
<dbReference type="Proteomes" id="UP000006583">
    <property type="component" value="Chromosome"/>
</dbReference>
<keyword evidence="1" id="KW-1133">Transmembrane helix</keyword>
<dbReference type="eggNOG" id="COG3678">
    <property type="taxonomic scope" value="Bacteria"/>
</dbReference>
<dbReference type="EMBL" id="CP002829">
    <property type="protein sequence ID" value="AEH23178.1"/>
    <property type="molecule type" value="Genomic_DNA"/>
</dbReference>
<gene>
    <name evidence="2" type="ordered locus">TOPB45_1088</name>
</gene>
<accession>F8C627</accession>
<reference evidence="2 3" key="1">
    <citation type="journal article" date="2013" name="Genome Announc.">
        <title>Complete genome sequence of the hyperthermophilic sulfate-reducing bacterium Thermodesulfobacterium geofontis OPF15T.</title>
        <authorList>
            <person name="Elkins J.G."/>
            <person name="Hamilton-Brehm S.D."/>
            <person name="Lucas S."/>
            <person name="Han J."/>
            <person name="Lapidus A."/>
            <person name="Cheng J.F."/>
            <person name="Goodwin L.A."/>
            <person name="Pitluck S."/>
            <person name="Peters L."/>
            <person name="Mikhailova N."/>
            <person name="Davenport K.W."/>
            <person name="Detter J.C."/>
            <person name="Han C.S."/>
            <person name="Tapia R."/>
            <person name="Land M.L."/>
            <person name="Hauser L."/>
            <person name="Kyrpides N.C."/>
            <person name="Ivanova N.N."/>
            <person name="Pagani I."/>
            <person name="Bruce D."/>
            <person name="Woyke T."/>
            <person name="Cottingham R.W."/>
        </authorList>
    </citation>
    <scope>NUCLEOTIDE SEQUENCE [LARGE SCALE GENOMIC DNA]</scope>
    <source>
        <strain evidence="2 3">OPF15</strain>
    </source>
</reference>
<keyword evidence="3" id="KW-1185">Reference proteome</keyword>
<name>F8C627_THEGP</name>
<feature type="transmembrane region" description="Helical" evidence="1">
    <location>
        <begin position="21"/>
        <end position="40"/>
    </location>
</feature>
<dbReference type="AlphaFoldDB" id="F8C627"/>
<dbReference type="Pfam" id="PF07813">
    <property type="entry name" value="LTXXQ"/>
    <property type="match status" value="1"/>
</dbReference>
<dbReference type="Gene3D" id="1.20.120.1490">
    <property type="match status" value="1"/>
</dbReference>
<evidence type="ECO:0000313" key="2">
    <source>
        <dbReference type="EMBL" id="AEH23178.1"/>
    </source>
</evidence>
<protein>
    <recommendedName>
        <fullName evidence="4">Periplasmic heavy metal sensor</fullName>
    </recommendedName>
</protein>
<keyword evidence="1" id="KW-0472">Membrane</keyword>
<proteinExistence type="predicted"/>